<keyword evidence="3" id="KW-1185">Reference proteome</keyword>
<organism evidence="2 3">
    <name type="scientific">Athelia psychrophila</name>
    <dbReference type="NCBI Taxonomy" id="1759441"/>
    <lineage>
        <taxon>Eukaryota</taxon>
        <taxon>Fungi</taxon>
        <taxon>Dikarya</taxon>
        <taxon>Basidiomycota</taxon>
        <taxon>Agaricomycotina</taxon>
        <taxon>Agaricomycetes</taxon>
        <taxon>Agaricomycetidae</taxon>
        <taxon>Atheliales</taxon>
        <taxon>Atheliaceae</taxon>
        <taxon>Athelia</taxon>
    </lineage>
</organism>
<sequence length="96" mass="10713">MGCLAVPEEHRRTHLRPPARPRLGRGRVSPWSDPSASEFDRNTKGRTIEYPSRPPLRDLYPPTLLAHHTPALTPPPNPTLNPTTPLSLTPQAPCFH</sequence>
<accession>A0A166UVG8</accession>
<dbReference type="EMBL" id="KV417487">
    <property type="protein sequence ID" value="KZP32075.1"/>
    <property type="molecule type" value="Genomic_DNA"/>
</dbReference>
<gene>
    <name evidence="2" type="ORF">FIBSPDRAFT_849055</name>
</gene>
<proteinExistence type="predicted"/>
<feature type="region of interest" description="Disordered" evidence="1">
    <location>
        <begin position="1"/>
        <end position="96"/>
    </location>
</feature>
<evidence type="ECO:0000256" key="1">
    <source>
        <dbReference type="SAM" id="MobiDB-lite"/>
    </source>
</evidence>
<feature type="compositionally biased region" description="Low complexity" evidence="1">
    <location>
        <begin position="80"/>
        <end position="90"/>
    </location>
</feature>
<evidence type="ECO:0000313" key="3">
    <source>
        <dbReference type="Proteomes" id="UP000076532"/>
    </source>
</evidence>
<dbReference type="AlphaFoldDB" id="A0A166UVG8"/>
<feature type="compositionally biased region" description="Low complexity" evidence="1">
    <location>
        <begin position="61"/>
        <end position="71"/>
    </location>
</feature>
<evidence type="ECO:0000313" key="2">
    <source>
        <dbReference type="EMBL" id="KZP32075.1"/>
    </source>
</evidence>
<feature type="compositionally biased region" description="Basic residues" evidence="1">
    <location>
        <begin position="12"/>
        <end position="25"/>
    </location>
</feature>
<protein>
    <submittedName>
        <fullName evidence="2">Uncharacterized protein</fullName>
    </submittedName>
</protein>
<dbReference type="Proteomes" id="UP000076532">
    <property type="component" value="Unassembled WGS sequence"/>
</dbReference>
<name>A0A166UVG8_9AGAM</name>
<feature type="compositionally biased region" description="Basic and acidic residues" evidence="1">
    <location>
        <begin position="38"/>
        <end position="47"/>
    </location>
</feature>
<reference evidence="2 3" key="1">
    <citation type="journal article" date="2016" name="Mol. Biol. Evol.">
        <title>Comparative Genomics of Early-Diverging Mushroom-Forming Fungi Provides Insights into the Origins of Lignocellulose Decay Capabilities.</title>
        <authorList>
            <person name="Nagy L.G."/>
            <person name="Riley R."/>
            <person name="Tritt A."/>
            <person name="Adam C."/>
            <person name="Daum C."/>
            <person name="Floudas D."/>
            <person name="Sun H."/>
            <person name="Yadav J.S."/>
            <person name="Pangilinan J."/>
            <person name="Larsson K.H."/>
            <person name="Matsuura K."/>
            <person name="Barry K."/>
            <person name="Labutti K."/>
            <person name="Kuo R."/>
            <person name="Ohm R.A."/>
            <person name="Bhattacharya S.S."/>
            <person name="Shirouzu T."/>
            <person name="Yoshinaga Y."/>
            <person name="Martin F.M."/>
            <person name="Grigoriev I.V."/>
            <person name="Hibbett D.S."/>
        </authorList>
    </citation>
    <scope>NUCLEOTIDE SEQUENCE [LARGE SCALE GENOMIC DNA]</scope>
    <source>
        <strain evidence="2 3">CBS 109695</strain>
    </source>
</reference>